<dbReference type="GO" id="GO:0061723">
    <property type="term" value="P:glycophagy"/>
    <property type="evidence" value="ECO:0007669"/>
    <property type="project" value="TreeGrafter"/>
</dbReference>
<comment type="function">
    <text evidence="6">Ubiquitin-like protein involved in cytoplasm to vacuole transport (Cvt), autophagy vesicles formation, mitophagy, and nucleophagy.</text>
</comment>
<dbReference type="GO" id="GO:0034274">
    <property type="term" value="C:Atg12-Atg5-Atg16 complex"/>
    <property type="evidence" value="ECO:0007669"/>
    <property type="project" value="TreeGrafter"/>
</dbReference>
<evidence type="ECO:0000256" key="4">
    <source>
        <dbReference type="ARBA" id="ARBA00022786"/>
    </source>
</evidence>
<evidence type="ECO:0000313" key="7">
    <source>
        <dbReference type="EMBL" id="KNE54331.1"/>
    </source>
</evidence>
<comment type="subunit">
    <text evidence="6">Forms a conjugate with ATG5.</text>
</comment>
<dbReference type="GO" id="GO:0019776">
    <property type="term" value="F:Atg8-family ligase activity"/>
    <property type="evidence" value="ECO:0007669"/>
    <property type="project" value="TreeGrafter"/>
</dbReference>
<keyword evidence="6" id="KW-0813">Transport</keyword>
<reference evidence="8" key="2">
    <citation type="submission" date="2009-11" db="EMBL/GenBank/DDBJ databases">
        <title>The Genome Sequence of Allomyces macrogynus strain ATCC 38327.</title>
        <authorList>
            <consortium name="The Broad Institute Genome Sequencing Platform"/>
            <person name="Russ C."/>
            <person name="Cuomo C."/>
            <person name="Shea T."/>
            <person name="Young S.K."/>
            <person name="Zeng Q."/>
            <person name="Koehrsen M."/>
            <person name="Haas B."/>
            <person name="Borodovsky M."/>
            <person name="Guigo R."/>
            <person name="Alvarado L."/>
            <person name="Berlin A."/>
            <person name="Borenstein D."/>
            <person name="Chen Z."/>
            <person name="Engels R."/>
            <person name="Freedman E."/>
            <person name="Gellesch M."/>
            <person name="Goldberg J."/>
            <person name="Griggs A."/>
            <person name="Gujja S."/>
            <person name="Heiman D."/>
            <person name="Hepburn T."/>
            <person name="Howarth C."/>
            <person name="Jen D."/>
            <person name="Larson L."/>
            <person name="Lewis B."/>
            <person name="Mehta T."/>
            <person name="Park D."/>
            <person name="Pearson M."/>
            <person name="Roberts A."/>
            <person name="Saif S."/>
            <person name="Shenoy N."/>
            <person name="Sisk P."/>
            <person name="Stolte C."/>
            <person name="Sykes S."/>
            <person name="Walk T."/>
            <person name="White J."/>
            <person name="Yandava C."/>
            <person name="Burger G."/>
            <person name="Gray M.W."/>
            <person name="Holland P.W.H."/>
            <person name="King N."/>
            <person name="Lang F.B.F."/>
            <person name="Roger A.J."/>
            <person name="Ruiz-Trillo I."/>
            <person name="Lander E."/>
            <person name="Nusbaum C."/>
        </authorList>
    </citation>
    <scope>NUCLEOTIDE SEQUENCE [LARGE SCALE GENOMIC DNA]</scope>
    <source>
        <strain evidence="8">ATCC 38327</strain>
    </source>
</reference>
<dbReference type="eggNOG" id="KOG3439">
    <property type="taxonomic scope" value="Eukaryota"/>
</dbReference>
<gene>
    <name evidence="7" type="ORF">AMAG_00310</name>
</gene>
<keyword evidence="6" id="KW-0472">Membrane</keyword>
<keyword evidence="6" id="KW-0653">Protein transport</keyword>
<dbReference type="Gene3D" id="3.10.20.90">
    <property type="entry name" value="Phosphatidylinositol 3-kinase Catalytic Subunit, Chain A, domain 1"/>
    <property type="match status" value="1"/>
</dbReference>
<dbReference type="SUPFAM" id="SSF54236">
    <property type="entry name" value="Ubiquitin-like"/>
    <property type="match status" value="1"/>
</dbReference>
<dbReference type="GO" id="GO:0000422">
    <property type="term" value="P:autophagy of mitochondrion"/>
    <property type="evidence" value="ECO:0007669"/>
    <property type="project" value="TreeGrafter"/>
</dbReference>
<dbReference type="VEuPathDB" id="FungiDB:AMAG_00310"/>
<dbReference type="EMBL" id="GG745328">
    <property type="protein sequence ID" value="KNE54331.1"/>
    <property type="molecule type" value="Genomic_DNA"/>
</dbReference>
<dbReference type="GO" id="GO:0000045">
    <property type="term" value="P:autophagosome assembly"/>
    <property type="evidence" value="ECO:0007669"/>
    <property type="project" value="InterPro"/>
</dbReference>
<evidence type="ECO:0000256" key="5">
    <source>
        <dbReference type="ARBA" id="ARBA00023006"/>
    </source>
</evidence>
<reference evidence="7 8" key="1">
    <citation type="submission" date="2009-11" db="EMBL/GenBank/DDBJ databases">
        <title>Annotation of Allomyces macrogynus ATCC 38327.</title>
        <authorList>
            <consortium name="The Broad Institute Genome Sequencing Platform"/>
            <person name="Russ C."/>
            <person name="Cuomo C."/>
            <person name="Burger G."/>
            <person name="Gray M.W."/>
            <person name="Holland P.W.H."/>
            <person name="King N."/>
            <person name="Lang F.B.F."/>
            <person name="Roger A.J."/>
            <person name="Ruiz-Trillo I."/>
            <person name="Young S.K."/>
            <person name="Zeng Q."/>
            <person name="Gargeya S."/>
            <person name="Fitzgerald M."/>
            <person name="Haas B."/>
            <person name="Abouelleil A."/>
            <person name="Alvarado L."/>
            <person name="Arachchi H.M."/>
            <person name="Berlin A."/>
            <person name="Chapman S.B."/>
            <person name="Gearin G."/>
            <person name="Goldberg J."/>
            <person name="Griggs A."/>
            <person name="Gujja S."/>
            <person name="Hansen M."/>
            <person name="Heiman D."/>
            <person name="Howarth C."/>
            <person name="Larimer J."/>
            <person name="Lui A."/>
            <person name="MacDonald P.J.P."/>
            <person name="McCowen C."/>
            <person name="Montmayeur A."/>
            <person name="Murphy C."/>
            <person name="Neiman D."/>
            <person name="Pearson M."/>
            <person name="Priest M."/>
            <person name="Roberts A."/>
            <person name="Saif S."/>
            <person name="Shea T."/>
            <person name="Sisk P."/>
            <person name="Stolte C."/>
            <person name="Sykes S."/>
            <person name="Wortman J."/>
            <person name="Nusbaum C."/>
            <person name="Birren B."/>
        </authorList>
    </citation>
    <scope>NUCLEOTIDE SEQUENCE [LARGE SCALE GENOMIC DNA]</scope>
    <source>
        <strain evidence="7 8">ATCC 38327</strain>
    </source>
</reference>
<evidence type="ECO:0000256" key="6">
    <source>
        <dbReference type="RuleBase" id="RU361201"/>
    </source>
</evidence>
<dbReference type="GO" id="GO:0015031">
    <property type="term" value="P:protein transport"/>
    <property type="evidence" value="ECO:0007669"/>
    <property type="project" value="UniProtKB-KW"/>
</dbReference>
<dbReference type="InterPro" id="IPR029071">
    <property type="entry name" value="Ubiquitin-like_domsf"/>
</dbReference>
<organism evidence="7 8">
    <name type="scientific">Allomyces macrogynus (strain ATCC 38327)</name>
    <name type="common">Allomyces javanicus var. macrogynus</name>
    <dbReference type="NCBI Taxonomy" id="578462"/>
    <lineage>
        <taxon>Eukaryota</taxon>
        <taxon>Fungi</taxon>
        <taxon>Fungi incertae sedis</taxon>
        <taxon>Blastocladiomycota</taxon>
        <taxon>Blastocladiomycetes</taxon>
        <taxon>Blastocladiales</taxon>
        <taxon>Blastocladiaceae</taxon>
        <taxon>Allomyces</taxon>
    </lineage>
</organism>
<dbReference type="GO" id="GO:0034727">
    <property type="term" value="P:piecemeal microautophagy of the nucleus"/>
    <property type="evidence" value="ECO:0007669"/>
    <property type="project" value="TreeGrafter"/>
</dbReference>
<evidence type="ECO:0000256" key="2">
    <source>
        <dbReference type="ARBA" id="ARBA00015875"/>
    </source>
</evidence>
<comment type="subcellular location">
    <subcellularLocation>
        <location evidence="6">Preautophagosomal structure membrane</location>
        <topology evidence="6">Peripheral membrane protein</topology>
    </subcellularLocation>
</comment>
<dbReference type="AlphaFoldDB" id="A0A0L0RW70"/>
<dbReference type="InterPro" id="IPR007242">
    <property type="entry name" value="Atg12"/>
</dbReference>
<proteinExistence type="inferred from homology"/>
<comment type="similarity">
    <text evidence="1 6">Belongs to the ATG12 family.</text>
</comment>
<evidence type="ECO:0000256" key="1">
    <source>
        <dbReference type="ARBA" id="ARBA00007778"/>
    </source>
</evidence>
<keyword evidence="4 6" id="KW-0833">Ubl conjugation pathway</keyword>
<dbReference type="GO" id="GO:0000421">
    <property type="term" value="C:autophagosome membrane"/>
    <property type="evidence" value="ECO:0007669"/>
    <property type="project" value="TreeGrafter"/>
</dbReference>
<dbReference type="Pfam" id="PF04110">
    <property type="entry name" value="APG12"/>
    <property type="match status" value="1"/>
</dbReference>
<evidence type="ECO:0000313" key="8">
    <source>
        <dbReference type="Proteomes" id="UP000054350"/>
    </source>
</evidence>
<dbReference type="STRING" id="578462.A0A0L0RW70"/>
<keyword evidence="8" id="KW-1185">Reference proteome</keyword>
<dbReference type="Proteomes" id="UP000054350">
    <property type="component" value="Unassembled WGS sequence"/>
</dbReference>
<protein>
    <recommendedName>
        <fullName evidence="2 6">Ubiquitin-like protein ATG12</fullName>
    </recommendedName>
</protein>
<dbReference type="OrthoDB" id="10003551at2759"/>
<evidence type="ECO:0000256" key="3">
    <source>
        <dbReference type="ARBA" id="ARBA00022499"/>
    </source>
</evidence>
<dbReference type="CDD" id="cd01612">
    <property type="entry name" value="Ubl_ATG12"/>
    <property type="match status" value="1"/>
</dbReference>
<dbReference type="OMA" id="YAKTHAW"/>
<name>A0A0L0RW70_ALLM3</name>
<keyword evidence="5 6" id="KW-0072">Autophagy</keyword>
<dbReference type="PANTHER" id="PTHR13385:SF0">
    <property type="entry name" value="UBIQUITIN-LIKE PROTEIN ATG12"/>
    <property type="match status" value="1"/>
</dbReference>
<accession>A0A0L0RW70</accession>
<dbReference type="PANTHER" id="PTHR13385">
    <property type="entry name" value="AUTOPHAGY PROTEIN 12"/>
    <property type="match status" value="1"/>
</dbReference>
<dbReference type="GO" id="GO:0034045">
    <property type="term" value="C:phagophore assembly site membrane"/>
    <property type="evidence" value="ECO:0007669"/>
    <property type="project" value="UniProtKB-SubCell"/>
</dbReference>
<dbReference type="GO" id="GO:0097352">
    <property type="term" value="P:autophagosome maturation"/>
    <property type="evidence" value="ECO:0007669"/>
    <property type="project" value="TreeGrafter"/>
</dbReference>
<keyword evidence="3 6" id="KW-1017">Isopeptide bond</keyword>
<sequence length="116" mass="12243">MSAPSTPPSTSPAPPPPAGAAAAKVVLRFHAIGDAPILRRPVFRVSASQKFAAVAAFLRRELGLAPDASLFLYVNQAFAPAPDEIMHNLDRCFADAQDASGTRALRVHYCTTAAWG</sequence>